<dbReference type="OrthoDB" id="10689198at2759"/>
<reference evidence="2 3" key="1">
    <citation type="submission" date="2019-01" db="EMBL/GenBank/DDBJ databases">
        <authorList>
            <person name="Sayadi A."/>
        </authorList>
    </citation>
    <scope>NUCLEOTIDE SEQUENCE [LARGE SCALE GENOMIC DNA]</scope>
</reference>
<keyword evidence="3" id="KW-1185">Reference proteome</keyword>
<feature type="signal peptide" evidence="1">
    <location>
        <begin position="1"/>
        <end position="22"/>
    </location>
</feature>
<evidence type="ECO:0000313" key="2">
    <source>
        <dbReference type="EMBL" id="VEN41169.1"/>
    </source>
</evidence>
<dbReference type="AlphaFoldDB" id="A0A653C004"/>
<dbReference type="EMBL" id="CAACVG010006713">
    <property type="protein sequence ID" value="VEN41169.1"/>
    <property type="molecule type" value="Genomic_DNA"/>
</dbReference>
<feature type="chain" id="PRO_5024858077" evidence="1">
    <location>
        <begin position="23"/>
        <end position="82"/>
    </location>
</feature>
<name>A0A653C004_CALMS</name>
<keyword evidence="1" id="KW-0732">Signal</keyword>
<organism evidence="2 3">
    <name type="scientific">Callosobruchus maculatus</name>
    <name type="common">Southern cowpea weevil</name>
    <name type="synonym">Pulse bruchid</name>
    <dbReference type="NCBI Taxonomy" id="64391"/>
    <lineage>
        <taxon>Eukaryota</taxon>
        <taxon>Metazoa</taxon>
        <taxon>Ecdysozoa</taxon>
        <taxon>Arthropoda</taxon>
        <taxon>Hexapoda</taxon>
        <taxon>Insecta</taxon>
        <taxon>Pterygota</taxon>
        <taxon>Neoptera</taxon>
        <taxon>Endopterygota</taxon>
        <taxon>Coleoptera</taxon>
        <taxon>Polyphaga</taxon>
        <taxon>Cucujiformia</taxon>
        <taxon>Chrysomeloidea</taxon>
        <taxon>Chrysomelidae</taxon>
        <taxon>Bruchinae</taxon>
        <taxon>Bruchini</taxon>
        <taxon>Callosobruchus</taxon>
    </lineage>
</organism>
<gene>
    <name evidence="2" type="ORF">CALMAC_LOCUS5097</name>
</gene>
<sequence length="82" mass="8340">MRTSTLAFLGCLAFVYVQVAESGVVDGSLAASAAQAKALATTSNSRKDLLTESASLSAAEATSASSSSICCHLWSRVIGIDL</sequence>
<accession>A0A653C004</accession>
<proteinExistence type="predicted"/>
<evidence type="ECO:0000313" key="3">
    <source>
        <dbReference type="Proteomes" id="UP000410492"/>
    </source>
</evidence>
<dbReference type="Proteomes" id="UP000410492">
    <property type="component" value="Unassembled WGS sequence"/>
</dbReference>
<protein>
    <submittedName>
        <fullName evidence="2">Uncharacterized protein</fullName>
    </submittedName>
</protein>
<evidence type="ECO:0000256" key="1">
    <source>
        <dbReference type="SAM" id="SignalP"/>
    </source>
</evidence>